<comment type="caution">
    <text evidence="1">The sequence shown here is derived from an EMBL/GenBank/DDBJ whole genome shotgun (WGS) entry which is preliminary data.</text>
</comment>
<sequence length="58" mass="6242">MTKIPLLCPRCGHAQRVEPGGPQKTLRVVHADTGEESCRPVETAVAAGREAQPPEPRL</sequence>
<keyword evidence="2" id="KW-1185">Reference proteome</keyword>
<reference evidence="1 2" key="1">
    <citation type="submission" date="2022-06" db="EMBL/GenBank/DDBJ databases">
        <title>Sequencing the genomes of 1000 actinobacteria strains.</title>
        <authorList>
            <person name="Klenk H.-P."/>
        </authorList>
    </citation>
    <scope>NUCLEOTIDE SEQUENCE [LARGE SCALE GENOMIC DNA]</scope>
    <source>
        <strain evidence="1 2">DSM 41656</strain>
    </source>
</reference>
<protein>
    <submittedName>
        <fullName evidence="1">Uncharacterized protein</fullName>
    </submittedName>
</protein>
<dbReference type="EMBL" id="JAMZDX010000005">
    <property type="protein sequence ID" value="MCP2312417.1"/>
    <property type="molecule type" value="Genomic_DNA"/>
</dbReference>
<evidence type="ECO:0000313" key="2">
    <source>
        <dbReference type="Proteomes" id="UP001206483"/>
    </source>
</evidence>
<name>A0ABT1J4R2_9ACTN</name>
<evidence type="ECO:0000313" key="1">
    <source>
        <dbReference type="EMBL" id="MCP2312417.1"/>
    </source>
</evidence>
<proteinExistence type="predicted"/>
<dbReference type="RefSeq" id="WP_253801457.1">
    <property type="nucleotide sequence ID" value="NZ_BAAAUB010000045.1"/>
</dbReference>
<organism evidence="1 2">
    <name type="scientific">Kitasatospora paracochleata</name>
    <dbReference type="NCBI Taxonomy" id="58354"/>
    <lineage>
        <taxon>Bacteria</taxon>
        <taxon>Bacillati</taxon>
        <taxon>Actinomycetota</taxon>
        <taxon>Actinomycetes</taxon>
        <taxon>Kitasatosporales</taxon>
        <taxon>Streptomycetaceae</taxon>
        <taxon>Kitasatospora</taxon>
    </lineage>
</organism>
<accession>A0ABT1J4R2</accession>
<dbReference type="Proteomes" id="UP001206483">
    <property type="component" value="Unassembled WGS sequence"/>
</dbReference>
<gene>
    <name evidence="1" type="ORF">FHR36_005583</name>
</gene>